<dbReference type="InterPro" id="IPR004839">
    <property type="entry name" value="Aminotransferase_I/II_large"/>
</dbReference>
<name>A0A5C1AQL2_9BACT</name>
<dbReference type="InterPro" id="IPR015424">
    <property type="entry name" value="PyrdxlP-dep_Trfase"/>
</dbReference>
<keyword evidence="5" id="KW-0663">Pyridoxal phosphate</keyword>
<dbReference type="InterPro" id="IPR004838">
    <property type="entry name" value="NHTrfase_class1_PyrdxlP-BS"/>
</dbReference>
<evidence type="ECO:0000313" key="9">
    <source>
        <dbReference type="Proteomes" id="UP000324974"/>
    </source>
</evidence>
<dbReference type="InterPro" id="IPR015422">
    <property type="entry name" value="PyrdxlP-dep_Trfase_small"/>
</dbReference>
<evidence type="ECO:0000256" key="2">
    <source>
        <dbReference type="ARBA" id="ARBA00007441"/>
    </source>
</evidence>
<dbReference type="SUPFAM" id="SSF53383">
    <property type="entry name" value="PLP-dependent transferases"/>
    <property type="match status" value="1"/>
</dbReference>
<feature type="domain" description="Aminotransferase class I/classII large" evidence="7">
    <location>
        <begin position="32"/>
        <end position="389"/>
    </location>
</feature>
<comment type="similarity">
    <text evidence="2 6">Belongs to the class-I pyridoxal-phosphate-dependent aminotransferase family.</text>
</comment>
<keyword evidence="4 6" id="KW-0808">Transferase</keyword>
<gene>
    <name evidence="8" type="ORF">PX52LOC_07426</name>
</gene>
<keyword evidence="9" id="KW-1185">Reference proteome</keyword>
<dbReference type="CDD" id="cd00609">
    <property type="entry name" value="AAT_like"/>
    <property type="match status" value="1"/>
</dbReference>
<dbReference type="EMBL" id="CP042425">
    <property type="protein sequence ID" value="QEL20333.1"/>
    <property type="molecule type" value="Genomic_DNA"/>
</dbReference>
<dbReference type="Gene3D" id="3.40.640.10">
    <property type="entry name" value="Type I PLP-dependent aspartate aminotransferase-like (Major domain)"/>
    <property type="match status" value="1"/>
</dbReference>
<dbReference type="OrthoDB" id="231967at2"/>
<evidence type="ECO:0000259" key="7">
    <source>
        <dbReference type="Pfam" id="PF00155"/>
    </source>
</evidence>
<sequence length="401" mass="43039">MIRVSKLADSVKPSATLAAGAKARELKAKGIKVFDFSLGEPDFNTPKHICDAANEAMAKGETHYTPAGGTAELKKAIAKWYGKTYGFECGSEHVLVSNGAKHSIHNVLAATVGPGDEVVIPSPYWVSYSDLVSMTGATPVLVHTRIEKGFKMSPEQLQAAITPQTRMLMLNSPSNPTGAVYSRAELEALVDVVLKHPDVTILSDEIYEQLCYGTAKPTCVVTLRPELRDRTVTISGASKSYAMTGWRIGWAVAPAHLVKAMDNVQSQETSCPSSVSQAAMVVALESPESPKCVAAMLKEFAARRDVVCKLLTAIPGVKLFEPEGAFYAFFDVSSYFGKAFGDKKVTDSMTFCTTLLEQAHVNLVPGAAFGAEGFVRMSFATSKDEIEGGLAKLKDWLANAT</sequence>
<evidence type="ECO:0000256" key="1">
    <source>
        <dbReference type="ARBA" id="ARBA00001933"/>
    </source>
</evidence>
<dbReference type="AlphaFoldDB" id="A0A5C1AQL2"/>
<dbReference type="KEGG" id="lrs:PX52LOC_07426"/>
<dbReference type="InterPro" id="IPR050596">
    <property type="entry name" value="AspAT/PAT-like"/>
</dbReference>
<evidence type="ECO:0000256" key="3">
    <source>
        <dbReference type="ARBA" id="ARBA00022576"/>
    </source>
</evidence>
<dbReference type="Proteomes" id="UP000324974">
    <property type="component" value="Chromosome"/>
</dbReference>
<dbReference type="InterPro" id="IPR015421">
    <property type="entry name" value="PyrdxlP-dep_Trfase_major"/>
</dbReference>
<evidence type="ECO:0000256" key="6">
    <source>
        <dbReference type="RuleBase" id="RU000481"/>
    </source>
</evidence>
<comment type="cofactor">
    <cofactor evidence="1 6">
        <name>pyridoxal 5'-phosphate</name>
        <dbReference type="ChEBI" id="CHEBI:597326"/>
    </cofactor>
</comment>
<dbReference type="RefSeq" id="WP_149114642.1">
    <property type="nucleotide sequence ID" value="NZ_CP042425.1"/>
</dbReference>
<dbReference type="Pfam" id="PF00155">
    <property type="entry name" value="Aminotran_1_2"/>
    <property type="match status" value="1"/>
</dbReference>
<keyword evidence="3 6" id="KW-0032">Aminotransferase</keyword>
<evidence type="ECO:0000256" key="5">
    <source>
        <dbReference type="ARBA" id="ARBA00022898"/>
    </source>
</evidence>
<dbReference type="GO" id="GO:0008483">
    <property type="term" value="F:transaminase activity"/>
    <property type="evidence" value="ECO:0007669"/>
    <property type="project" value="UniProtKB-KW"/>
</dbReference>
<dbReference type="Gene3D" id="3.90.1150.10">
    <property type="entry name" value="Aspartate Aminotransferase, domain 1"/>
    <property type="match status" value="1"/>
</dbReference>
<proteinExistence type="inferred from homology"/>
<accession>A0A5C1AQL2</accession>
<dbReference type="GO" id="GO:0006520">
    <property type="term" value="P:amino acid metabolic process"/>
    <property type="evidence" value="ECO:0007669"/>
    <property type="project" value="InterPro"/>
</dbReference>
<protein>
    <recommendedName>
        <fullName evidence="6">Aminotransferase</fullName>
        <ecNumber evidence="6">2.6.1.-</ecNumber>
    </recommendedName>
</protein>
<dbReference type="PANTHER" id="PTHR46383">
    <property type="entry name" value="ASPARTATE AMINOTRANSFERASE"/>
    <property type="match status" value="1"/>
</dbReference>
<dbReference type="PROSITE" id="PS00105">
    <property type="entry name" value="AA_TRANSFER_CLASS_1"/>
    <property type="match status" value="1"/>
</dbReference>
<dbReference type="PANTHER" id="PTHR46383:SF1">
    <property type="entry name" value="ASPARTATE AMINOTRANSFERASE"/>
    <property type="match status" value="1"/>
</dbReference>
<organism evidence="8 9">
    <name type="scientific">Limnoglobus roseus</name>
    <dbReference type="NCBI Taxonomy" id="2598579"/>
    <lineage>
        <taxon>Bacteria</taxon>
        <taxon>Pseudomonadati</taxon>
        <taxon>Planctomycetota</taxon>
        <taxon>Planctomycetia</taxon>
        <taxon>Gemmatales</taxon>
        <taxon>Gemmataceae</taxon>
        <taxon>Limnoglobus</taxon>
    </lineage>
</organism>
<reference evidence="9" key="1">
    <citation type="submission" date="2019-08" db="EMBL/GenBank/DDBJ databases">
        <title>Limnoglobus roseus gen. nov., sp. nov., a novel freshwater planctomycete with a giant genome from the family Gemmataceae.</title>
        <authorList>
            <person name="Kulichevskaya I.S."/>
            <person name="Naumoff D.G."/>
            <person name="Miroshnikov K."/>
            <person name="Ivanova A."/>
            <person name="Philippov D.A."/>
            <person name="Hakobyan A."/>
            <person name="Rijpstra I.C."/>
            <person name="Sinninghe Damste J.S."/>
            <person name="Liesack W."/>
            <person name="Dedysh S.N."/>
        </authorList>
    </citation>
    <scope>NUCLEOTIDE SEQUENCE [LARGE SCALE GENOMIC DNA]</scope>
    <source>
        <strain evidence="9">PX52</strain>
    </source>
</reference>
<evidence type="ECO:0000256" key="4">
    <source>
        <dbReference type="ARBA" id="ARBA00022679"/>
    </source>
</evidence>
<dbReference type="EC" id="2.6.1.-" evidence="6"/>
<evidence type="ECO:0000313" key="8">
    <source>
        <dbReference type="EMBL" id="QEL20333.1"/>
    </source>
</evidence>
<dbReference type="GO" id="GO:0030170">
    <property type="term" value="F:pyridoxal phosphate binding"/>
    <property type="evidence" value="ECO:0007669"/>
    <property type="project" value="InterPro"/>
</dbReference>
<dbReference type="FunFam" id="3.40.640.10:FF:000033">
    <property type="entry name" value="Aspartate aminotransferase"/>
    <property type="match status" value="1"/>
</dbReference>